<evidence type="ECO:0000313" key="4">
    <source>
        <dbReference type="EMBL" id="OGK50559.1"/>
    </source>
</evidence>
<dbReference type="GO" id="GO:0005829">
    <property type="term" value="C:cytosol"/>
    <property type="evidence" value="ECO:0007669"/>
    <property type="project" value="TreeGrafter"/>
</dbReference>
<evidence type="ECO:0000256" key="1">
    <source>
        <dbReference type="ARBA" id="ARBA00007422"/>
    </source>
</evidence>
<comment type="catalytic activity">
    <reaction evidence="3">
        <text>D-glyceraldehyde 3-phosphate = dihydroxyacetone phosphate</text>
        <dbReference type="Rhea" id="RHEA:18585"/>
        <dbReference type="ChEBI" id="CHEBI:57642"/>
        <dbReference type="ChEBI" id="CHEBI:59776"/>
        <dbReference type="EC" id="5.3.1.1"/>
    </reaction>
</comment>
<sequence>MKYIIANWKAHKTLEEASAWVDSVNKQISQTPDVQRKLEDDELIILIAAPFPFLVPLSQKISQKNLAVAAQDVSVYGEGAYTGEVTAKMLKGVTTHVLIGHSERKDYFHETDEVVLKKSEQVLSQGLSPIFCIQNESNKIPEGANIIAYDPKEAIGTGKNVPGEETATFRKKLNLFPDAVFLYGGSVNPESIDEYLSHPEINGFLVGGSSLDPEEFFELVKKL</sequence>
<accession>A0A1F7J4N7</accession>
<dbReference type="PROSITE" id="PS51440">
    <property type="entry name" value="TIM_2"/>
    <property type="match status" value="1"/>
</dbReference>
<dbReference type="GO" id="GO:0004807">
    <property type="term" value="F:triose-phosphate isomerase activity"/>
    <property type="evidence" value="ECO:0007669"/>
    <property type="project" value="UniProtKB-EC"/>
</dbReference>
<evidence type="ECO:0000256" key="3">
    <source>
        <dbReference type="RuleBase" id="RU363013"/>
    </source>
</evidence>
<dbReference type="SUPFAM" id="SSF51351">
    <property type="entry name" value="Triosephosphate isomerase (TIM)"/>
    <property type="match status" value="1"/>
</dbReference>
<dbReference type="Proteomes" id="UP000178558">
    <property type="component" value="Unassembled WGS sequence"/>
</dbReference>
<keyword evidence="3" id="KW-0963">Cytoplasm</keyword>
<evidence type="ECO:0000256" key="2">
    <source>
        <dbReference type="ARBA" id="ARBA00023235"/>
    </source>
</evidence>
<dbReference type="GO" id="GO:0006094">
    <property type="term" value="P:gluconeogenesis"/>
    <property type="evidence" value="ECO:0007669"/>
    <property type="project" value="UniProtKB-UniPathway"/>
</dbReference>
<dbReference type="CDD" id="cd00311">
    <property type="entry name" value="TIM"/>
    <property type="match status" value="1"/>
</dbReference>
<organism evidence="4 5">
    <name type="scientific">Candidatus Roizmanbacteria bacterium RIFCSPLOWO2_01_FULL_40_42</name>
    <dbReference type="NCBI Taxonomy" id="1802066"/>
    <lineage>
        <taxon>Bacteria</taxon>
        <taxon>Candidatus Roizmaniibacteriota</taxon>
    </lineage>
</organism>
<dbReference type="GO" id="GO:0006096">
    <property type="term" value="P:glycolytic process"/>
    <property type="evidence" value="ECO:0007669"/>
    <property type="project" value="UniProtKB-UniPathway"/>
</dbReference>
<keyword evidence="6" id="KW-0002">3D-structure</keyword>
<dbReference type="AlphaFoldDB" id="A0A1F7J4N7"/>
<dbReference type="InterPro" id="IPR035990">
    <property type="entry name" value="TIM_sf"/>
</dbReference>
<keyword evidence="3" id="KW-0312">Gluconeogenesis</keyword>
<reference evidence="4 5" key="1">
    <citation type="journal article" date="2016" name="Nat. Commun.">
        <title>Thousands of microbial genomes shed light on interconnected biogeochemical processes in an aquifer system.</title>
        <authorList>
            <person name="Anantharaman K."/>
            <person name="Brown C.T."/>
            <person name="Hug L.A."/>
            <person name="Sharon I."/>
            <person name="Castelle C.J."/>
            <person name="Probst A.J."/>
            <person name="Thomas B.C."/>
            <person name="Singh A."/>
            <person name="Wilkins M.J."/>
            <person name="Karaoz U."/>
            <person name="Brodie E.L."/>
            <person name="Williams K.H."/>
            <person name="Hubbard S.S."/>
            <person name="Banfield J.F."/>
        </authorList>
    </citation>
    <scope>NUCLEOTIDE SEQUENCE [LARGE SCALE GENOMIC DNA]</scope>
</reference>
<gene>
    <name evidence="4" type="ORF">A3B50_02135</name>
</gene>
<dbReference type="Gene3D" id="3.20.20.70">
    <property type="entry name" value="Aldolase class I"/>
    <property type="match status" value="2"/>
</dbReference>
<dbReference type="PDB" id="7R9B">
    <property type="method" value="X-ray"/>
    <property type="resolution" value="2.20 A"/>
    <property type="chains" value="A=1-223"/>
</dbReference>
<keyword evidence="2 3" id="KW-0413">Isomerase</keyword>
<evidence type="ECO:0007829" key="6">
    <source>
        <dbReference type="PDB" id="7R9B"/>
    </source>
</evidence>
<dbReference type="InterPro" id="IPR013785">
    <property type="entry name" value="Aldolase_TIM"/>
</dbReference>
<dbReference type="UniPathway" id="UPA00138"/>
<dbReference type="EMBL" id="MGAQ01000015">
    <property type="protein sequence ID" value="OGK50559.1"/>
    <property type="molecule type" value="Genomic_DNA"/>
</dbReference>
<keyword evidence="3" id="KW-0324">Glycolysis</keyword>
<dbReference type="PANTHER" id="PTHR21139">
    <property type="entry name" value="TRIOSEPHOSPHATE ISOMERASE"/>
    <property type="match status" value="1"/>
</dbReference>
<comment type="pathway">
    <text evidence="3">Carbohydrate degradation; glycolysis; D-glyceraldehyde 3-phosphate from glycerone phosphate: step 1/1.</text>
</comment>
<dbReference type="InterPro" id="IPR000652">
    <property type="entry name" value="Triosephosphate_isomerase"/>
</dbReference>
<dbReference type="SMR" id="A0A1F7J4N7"/>
<dbReference type="PANTHER" id="PTHR21139:SF42">
    <property type="entry name" value="TRIOSEPHOSPHATE ISOMERASE"/>
    <property type="match status" value="1"/>
</dbReference>
<reference evidence="6" key="2">
    <citation type="submission" date="2021-06" db="PDB data bank">
        <title>Crystal structure of Triosephosphate isomerase from Candidatus Roizmanbacteria.</title>
        <authorList>
            <person name="Vickers C.J."/>
            <person name="Patrick W.M."/>
            <person name="Fraga D."/>
        </authorList>
    </citation>
    <scope>X-RAY CRYSTALLOGRAPHY (2.20 ANGSTROMS)</scope>
</reference>
<comment type="pathway">
    <text evidence="3">Carbohydrate biosynthesis; gluconeogenesis.</text>
</comment>
<comment type="similarity">
    <text evidence="1 3">Belongs to the triosephosphate isomerase family.</text>
</comment>
<dbReference type="EC" id="5.3.1.1" evidence="3"/>
<comment type="caution">
    <text evidence="4">The sequence shown here is derived from an EMBL/GenBank/DDBJ whole genome shotgun (WGS) entry which is preliminary data.</text>
</comment>
<dbReference type="UniPathway" id="UPA00109">
    <property type="reaction ID" value="UER00189"/>
</dbReference>
<name>A0A1F7J4N7_9BACT</name>
<comment type="subcellular location">
    <subcellularLocation>
        <location evidence="3">Cytoplasm</location>
    </subcellularLocation>
</comment>
<comment type="subunit">
    <text evidence="3">Homodimer.</text>
</comment>
<dbReference type="GO" id="GO:0046166">
    <property type="term" value="P:glyceraldehyde-3-phosphate biosynthetic process"/>
    <property type="evidence" value="ECO:0007669"/>
    <property type="project" value="TreeGrafter"/>
</dbReference>
<dbReference type="GO" id="GO:0019563">
    <property type="term" value="P:glycerol catabolic process"/>
    <property type="evidence" value="ECO:0007669"/>
    <property type="project" value="TreeGrafter"/>
</dbReference>
<protein>
    <recommendedName>
        <fullName evidence="3">Triosephosphate isomerase</fullName>
        <ecNumber evidence="3">5.3.1.1</ecNumber>
    </recommendedName>
</protein>
<evidence type="ECO:0000313" key="5">
    <source>
        <dbReference type="Proteomes" id="UP000178558"/>
    </source>
</evidence>
<proteinExistence type="evidence at protein level"/>
<dbReference type="Pfam" id="PF00121">
    <property type="entry name" value="TIM"/>
    <property type="match status" value="1"/>
</dbReference>